<organism evidence="2 3">
    <name type="scientific">Sediminitomix flava</name>
    <dbReference type="NCBI Taxonomy" id="379075"/>
    <lineage>
        <taxon>Bacteria</taxon>
        <taxon>Pseudomonadati</taxon>
        <taxon>Bacteroidota</taxon>
        <taxon>Cytophagia</taxon>
        <taxon>Cytophagales</taxon>
        <taxon>Flammeovirgaceae</taxon>
        <taxon>Sediminitomix</taxon>
    </lineage>
</organism>
<dbReference type="OrthoDB" id="9812068at2"/>
<evidence type="ECO:0000313" key="3">
    <source>
        <dbReference type="Proteomes" id="UP000245535"/>
    </source>
</evidence>
<comment type="caution">
    <text evidence="2">The sequence shown here is derived from an EMBL/GenBank/DDBJ whole genome shotgun (WGS) entry which is preliminary data.</text>
</comment>
<feature type="domain" description="Tail specific protease" evidence="1">
    <location>
        <begin position="229"/>
        <end position="456"/>
    </location>
</feature>
<reference evidence="2 3" key="1">
    <citation type="submission" date="2018-03" db="EMBL/GenBank/DDBJ databases">
        <title>Genomic Encyclopedia of Archaeal and Bacterial Type Strains, Phase II (KMG-II): from individual species to whole genera.</title>
        <authorList>
            <person name="Goeker M."/>
        </authorList>
    </citation>
    <scope>NUCLEOTIDE SEQUENCE [LARGE SCALE GENOMIC DNA]</scope>
    <source>
        <strain evidence="2 3">DSM 28229</strain>
    </source>
</reference>
<evidence type="ECO:0000313" key="2">
    <source>
        <dbReference type="EMBL" id="PWJ41872.1"/>
    </source>
</evidence>
<dbReference type="SUPFAM" id="SSF52096">
    <property type="entry name" value="ClpP/crotonase"/>
    <property type="match status" value="1"/>
</dbReference>
<dbReference type="PANTHER" id="PTHR32060">
    <property type="entry name" value="TAIL-SPECIFIC PROTEASE"/>
    <property type="match status" value="1"/>
</dbReference>
<evidence type="ECO:0000259" key="1">
    <source>
        <dbReference type="SMART" id="SM00245"/>
    </source>
</evidence>
<dbReference type="AlphaFoldDB" id="A0A315Z9C1"/>
<dbReference type="GO" id="GO:0006508">
    <property type="term" value="P:proteolysis"/>
    <property type="evidence" value="ECO:0007669"/>
    <property type="project" value="InterPro"/>
</dbReference>
<dbReference type="SMART" id="SM00245">
    <property type="entry name" value="TSPc"/>
    <property type="match status" value="1"/>
</dbReference>
<dbReference type="Gene3D" id="3.90.226.10">
    <property type="entry name" value="2-enoyl-CoA Hydratase, Chain A, domain 1"/>
    <property type="match status" value="1"/>
</dbReference>
<accession>A0A315Z9C1</accession>
<dbReference type="Proteomes" id="UP000245535">
    <property type="component" value="Unassembled WGS sequence"/>
</dbReference>
<dbReference type="PANTHER" id="PTHR32060:SF22">
    <property type="entry name" value="CARBOXYL-TERMINAL-PROCESSING PEPTIDASE 3, CHLOROPLASTIC"/>
    <property type="match status" value="1"/>
</dbReference>
<sequence>MKYFFTLIALCFSFHPIFSQEKLKYSVDEVKADLDFLYSTLQDTHYNLYINTPKNEYDIAFSELTNSITDSLSLLDSYRILQPFTALSELGHCTFDLPFARLYGNYINEEGKLFPLNIRIENNKAFLTHNLSSDSTLMIGSEIVSINGKPIENYISEIHHYLSGENSYLKDTFFDLVSFPRMLWVLEDIKDSYTVKVRVDDKSISSHKIQAISALEFETEFSKVPQIFDNRRTFKIIDNIAYLKPGPFMNLESSGNSSEIETFNTNEFKNFVDSAFLKIREGKHNQLIVDLRNNSGGSNSFSDQIIAYFADKPFKFCSKFEVKTSKITKEFWEKVEDTQNKELKESILSHKNGEIFTSDISLNQPQADSLQFKGKVYVLINRYSYSQATVTAAMIQDYKFGTLIGETTADVPTTYGAIHQFELPNTKISVSYPKAFIIRPNGNTELKGTTPDIKVTPNRFTEKDEILDYAIEFIKKDI</sequence>
<dbReference type="GO" id="GO:0008236">
    <property type="term" value="F:serine-type peptidase activity"/>
    <property type="evidence" value="ECO:0007669"/>
    <property type="project" value="InterPro"/>
</dbReference>
<proteinExistence type="predicted"/>
<dbReference type="InterPro" id="IPR005151">
    <property type="entry name" value="Tail-specific_protease"/>
</dbReference>
<keyword evidence="3" id="KW-1185">Reference proteome</keyword>
<dbReference type="EMBL" id="QGDO01000003">
    <property type="protein sequence ID" value="PWJ41872.1"/>
    <property type="molecule type" value="Genomic_DNA"/>
</dbReference>
<dbReference type="GO" id="GO:0004175">
    <property type="term" value="F:endopeptidase activity"/>
    <property type="evidence" value="ECO:0007669"/>
    <property type="project" value="TreeGrafter"/>
</dbReference>
<gene>
    <name evidence="2" type="ORF">BC781_103122</name>
</gene>
<dbReference type="RefSeq" id="WP_109618291.1">
    <property type="nucleotide sequence ID" value="NZ_QGDO01000003.1"/>
</dbReference>
<dbReference type="InterPro" id="IPR029045">
    <property type="entry name" value="ClpP/crotonase-like_dom_sf"/>
</dbReference>
<name>A0A315Z9C1_SEDFL</name>
<protein>
    <submittedName>
        <fullName evidence="2">Peptidase S41-like protein</fullName>
    </submittedName>
</protein>
<dbReference type="Pfam" id="PF03572">
    <property type="entry name" value="Peptidase_S41"/>
    <property type="match status" value="1"/>
</dbReference>